<dbReference type="EMBL" id="BJNF01000088">
    <property type="protein sequence ID" value="GEC17082.1"/>
    <property type="molecule type" value="Genomic_DNA"/>
</dbReference>
<gene>
    <name evidence="2" type="ORF">NWI01_29740</name>
</gene>
<evidence type="ECO:0000256" key="1">
    <source>
        <dbReference type="SAM" id="Phobius"/>
    </source>
</evidence>
<proteinExistence type="predicted"/>
<sequence>MQFHIPVWDGGETRVRKSDAIYAAAFNRLTEKAVNVRSEARDAYRSYRSTYDIAAQYQHEVLPLRKIIAEEKEMQPRFSQMQDNGPPTTCEVFTGFRGGSKDAVAMMPARPRHRALRQIFAWPAIIAVLSTIGLLSALLGDGIWDGVSWIVLAVPVALYYGFFRGGM</sequence>
<dbReference type="Proteomes" id="UP000318825">
    <property type="component" value="Unassembled WGS sequence"/>
</dbReference>
<organism evidence="2 3">
    <name type="scientific">Nitrobacter winogradskyi</name>
    <name type="common">Nitrobacter agilis</name>
    <dbReference type="NCBI Taxonomy" id="913"/>
    <lineage>
        <taxon>Bacteria</taxon>
        <taxon>Pseudomonadati</taxon>
        <taxon>Pseudomonadota</taxon>
        <taxon>Alphaproteobacteria</taxon>
        <taxon>Hyphomicrobiales</taxon>
        <taxon>Nitrobacteraceae</taxon>
        <taxon>Nitrobacter</taxon>
    </lineage>
</organism>
<feature type="transmembrane region" description="Helical" evidence="1">
    <location>
        <begin position="146"/>
        <end position="163"/>
    </location>
</feature>
<keyword evidence="1" id="KW-0472">Membrane</keyword>
<name>A0A4Y3WDH6_NITWI</name>
<evidence type="ECO:0000313" key="3">
    <source>
        <dbReference type="Proteomes" id="UP000318825"/>
    </source>
</evidence>
<reference evidence="2 3" key="1">
    <citation type="submission" date="2019-06" db="EMBL/GenBank/DDBJ databases">
        <title>Whole genome shotgun sequence of Nitrobacter winogradskyi NBRC 14297.</title>
        <authorList>
            <person name="Hosoyama A."/>
            <person name="Uohara A."/>
            <person name="Ohji S."/>
            <person name="Ichikawa N."/>
        </authorList>
    </citation>
    <scope>NUCLEOTIDE SEQUENCE [LARGE SCALE GENOMIC DNA]</scope>
    <source>
        <strain evidence="2 3">NBRC 14297</strain>
    </source>
</reference>
<evidence type="ECO:0000313" key="2">
    <source>
        <dbReference type="EMBL" id="GEC17082.1"/>
    </source>
</evidence>
<keyword evidence="1" id="KW-0812">Transmembrane</keyword>
<comment type="caution">
    <text evidence="2">The sequence shown here is derived from an EMBL/GenBank/DDBJ whole genome shotgun (WGS) entry which is preliminary data.</text>
</comment>
<protein>
    <submittedName>
        <fullName evidence="2">Uncharacterized protein</fullName>
    </submittedName>
</protein>
<dbReference type="SUPFAM" id="SSF56954">
    <property type="entry name" value="Outer membrane efflux proteins (OEP)"/>
    <property type="match status" value="1"/>
</dbReference>
<keyword evidence="1" id="KW-1133">Transmembrane helix</keyword>
<feature type="transmembrane region" description="Helical" evidence="1">
    <location>
        <begin position="119"/>
        <end position="140"/>
    </location>
</feature>
<dbReference type="AlphaFoldDB" id="A0A4Y3WDH6"/>
<accession>A0A4Y3WDH6</accession>